<reference evidence="3" key="2">
    <citation type="journal article" date="2018" name="BMC Genomics">
        <title>Genomic insights into host adaptation between the wheat stripe rust pathogen (Puccinia striiformis f. sp. tritici) and the barley stripe rust pathogen (Puccinia striiformis f. sp. hordei).</title>
        <authorList>
            <person name="Xia C."/>
            <person name="Wang M."/>
            <person name="Yin C."/>
            <person name="Cornejo O.E."/>
            <person name="Hulbert S.H."/>
            <person name="Chen X."/>
        </authorList>
    </citation>
    <scope>NUCLEOTIDE SEQUENCE [LARGE SCALE GENOMIC DNA]</scope>
    <source>
        <strain evidence="3">93TX-2</strain>
    </source>
</reference>
<gene>
    <name evidence="2" type="ORF">PSHT_14716</name>
</gene>
<reference evidence="3" key="3">
    <citation type="journal article" date="2018" name="Mol. Plant Microbe Interact.">
        <title>Genome sequence resources for the wheat stripe rust pathogen (Puccinia striiformis f. sp. tritici) and the barley stripe rust pathogen (Puccinia striiformis f. sp. hordei).</title>
        <authorList>
            <person name="Xia C."/>
            <person name="Wang M."/>
            <person name="Yin C."/>
            <person name="Cornejo O.E."/>
            <person name="Hulbert S.H."/>
            <person name="Chen X."/>
        </authorList>
    </citation>
    <scope>NUCLEOTIDE SEQUENCE [LARGE SCALE GENOMIC DNA]</scope>
    <source>
        <strain evidence="3">93TX-2</strain>
    </source>
</reference>
<evidence type="ECO:0000313" key="2">
    <source>
        <dbReference type="EMBL" id="POV97173.1"/>
    </source>
</evidence>
<dbReference type="Proteomes" id="UP000238274">
    <property type="component" value="Unassembled WGS sequence"/>
</dbReference>
<keyword evidence="3" id="KW-1185">Reference proteome</keyword>
<comment type="caution">
    <text evidence="2">The sequence shown here is derived from an EMBL/GenBank/DDBJ whole genome shotgun (WGS) entry which is preliminary data.</text>
</comment>
<organism evidence="2 3">
    <name type="scientific">Puccinia striiformis</name>
    <dbReference type="NCBI Taxonomy" id="27350"/>
    <lineage>
        <taxon>Eukaryota</taxon>
        <taxon>Fungi</taxon>
        <taxon>Dikarya</taxon>
        <taxon>Basidiomycota</taxon>
        <taxon>Pucciniomycotina</taxon>
        <taxon>Pucciniomycetes</taxon>
        <taxon>Pucciniales</taxon>
        <taxon>Pucciniaceae</taxon>
        <taxon>Puccinia</taxon>
    </lineage>
</organism>
<evidence type="ECO:0000256" key="1">
    <source>
        <dbReference type="SAM" id="Phobius"/>
    </source>
</evidence>
<protein>
    <recommendedName>
        <fullName evidence="4">Transmembrane protein</fullName>
    </recommendedName>
</protein>
<keyword evidence="1" id="KW-0472">Membrane</keyword>
<sequence length="113" mass="12633">MASLASKTSSAVPPPRTTSASRWQALLVRALTTTASTSTKTRSFPSCPITLRKQKQADTMLIPISISATVICVAGLMIWIVYSKNMILAHDNLRLEEDKIRLEKENENNKTWW</sequence>
<reference evidence="2 3" key="1">
    <citation type="submission" date="2017-12" db="EMBL/GenBank/DDBJ databases">
        <title>Gene loss provides genomic basis for host adaptation in cereal stripe rust fungi.</title>
        <authorList>
            <person name="Xia C."/>
        </authorList>
    </citation>
    <scope>NUCLEOTIDE SEQUENCE [LARGE SCALE GENOMIC DNA]</scope>
    <source>
        <strain evidence="2 3">93TX-2</strain>
    </source>
</reference>
<dbReference type="AlphaFoldDB" id="A0A2S4UIM5"/>
<evidence type="ECO:0000313" key="3">
    <source>
        <dbReference type="Proteomes" id="UP000238274"/>
    </source>
</evidence>
<feature type="transmembrane region" description="Helical" evidence="1">
    <location>
        <begin position="61"/>
        <end position="82"/>
    </location>
</feature>
<name>A0A2S4UIM5_9BASI</name>
<keyword evidence="1" id="KW-1133">Transmembrane helix</keyword>
<keyword evidence="1" id="KW-0812">Transmembrane</keyword>
<dbReference type="VEuPathDB" id="FungiDB:PSHT_14716"/>
<accession>A0A2S4UIM5</accession>
<proteinExistence type="predicted"/>
<evidence type="ECO:0008006" key="4">
    <source>
        <dbReference type="Google" id="ProtNLM"/>
    </source>
</evidence>
<dbReference type="EMBL" id="PKSM01000343">
    <property type="protein sequence ID" value="POV97173.1"/>
    <property type="molecule type" value="Genomic_DNA"/>
</dbReference>
<dbReference type="VEuPathDB" id="FungiDB:PSTT_06750"/>